<dbReference type="CDD" id="cd05233">
    <property type="entry name" value="SDR_c"/>
    <property type="match status" value="1"/>
</dbReference>
<dbReference type="SUPFAM" id="SSF51735">
    <property type="entry name" value="NAD(P)-binding Rossmann-fold domains"/>
    <property type="match status" value="1"/>
</dbReference>
<keyword evidence="2" id="KW-0560">Oxidoreductase</keyword>
<dbReference type="STRING" id="1499967.U27_04138"/>
<comment type="similarity">
    <text evidence="1">Belongs to the short-chain dehydrogenases/reductases (SDR) family.</text>
</comment>
<dbReference type="InterPro" id="IPR002347">
    <property type="entry name" value="SDR_fam"/>
</dbReference>
<gene>
    <name evidence="3" type="ORF">U27_04138</name>
</gene>
<dbReference type="PRINTS" id="PR00081">
    <property type="entry name" value="GDHRDH"/>
</dbReference>
<reference evidence="3" key="1">
    <citation type="journal article" date="2015" name="PeerJ">
        <title>First genomic representation of candidate bacterial phylum KSB3 points to enhanced environmental sensing as a trigger of wastewater bulking.</title>
        <authorList>
            <person name="Sekiguchi Y."/>
            <person name="Ohashi A."/>
            <person name="Parks D.H."/>
            <person name="Yamauchi T."/>
            <person name="Tyson G.W."/>
            <person name="Hugenholtz P."/>
        </authorList>
    </citation>
    <scope>NUCLEOTIDE SEQUENCE [LARGE SCALE GENOMIC DNA]</scope>
</reference>
<sequence length="305" mass="33102">MSSIQTQFLNLRTHHAQYSDIDPKTTLKGSASGKTIFLSGASRGIGQATAVAFAQAGAEAIYITARSEKALEETKTKITEANPETRCAYMVCDVTDAGRVKAAIEDCVTKSGGIDVADANAGYLDKWSKIGESDISSWWRSWEANLKGSYYVVRYAIPHLIESARKHAARGSTGGHVILISSVGAQLLTPGASDYQTSKHAINRLCEFINLDHGEDGIKCFAIHPGGVPTTLAKNMPEAIHSTLVDKPELAAGFIVWLCSGKADWAKGRYLSSNWDVHELLQMKDQRTYELTSLTRNEPKGHGDT</sequence>
<evidence type="ECO:0000256" key="1">
    <source>
        <dbReference type="ARBA" id="ARBA00006484"/>
    </source>
</evidence>
<dbReference type="Proteomes" id="UP000030661">
    <property type="component" value="Unassembled WGS sequence"/>
</dbReference>
<dbReference type="PANTHER" id="PTHR44196">
    <property type="entry name" value="DEHYDROGENASE/REDUCTASE SDR FAMILY MEMBER 7B"/>
    <property type="match status" value="1"/>
</dbReference>
<dbReference type="eggNOG" id="COG4221">
    <property type="taxonomic scope" value="Bacteria"/>
</dbReference>
<dbReference type="HOGENOM" id="CLU_010194_8_0_0"/>
<evidence type="ECO:0000313" key="3">
    <source>
        <dbReference type="EMBL" id="GAK57173.1"/>
    </source>
</evidence>
<dbReference type="AlphaFoldDB" id="A0A081BXW8"/>
<dbReference type="Pfam" id="PF00106">
    <property type="entry name" value="adh_short"/>
    <property type="match status" value="1"/>
</dbReference>
<keyword evidence="4" id="KW-1185">Reference proteome</keyword>
<accession>A0A081BXW8</accession>
<dbReference type="InterPro" id="IPR036291">
    <property type="entry name" value="NAD(P)-bd_dom_sf"/>
</dbReference>
<evidence type="ECO:0000256" key="2">
    <source>
        <dbReference type="ARBA" id="ARBA00023002"/>
    </source>
</evidence>
<protein>
    <submittedName>
        <fullName evidence="3">Oxidoreductase, short chain dehydrogenase/reductase family, putative</fullName>
    </submittedName>
</protein>
<dbReference type="Gene3D" id="3.40.50.720">
    <property type="entry name" value="NAD(P)-binding Rossmann-like Domain"/>
    <property type="match status" value="1"/>
</dbReference>
<dbReference type="GO" id="GO:0016020">
    <property type="term" value="C:membrane"/>
    <property type="evidence" value="ECO:0007669"/>
    <property type="project" value="TreeGrafter"/>
</dbReference>
<proteinExistence type="inferred from homology"/>
<organism evidence="3">
    <name type="scientific">Vecturithrix granuli</name>
    <dbReference type="NCBI Taxonomy" id="1499967"/>
    <lineage>
        <taxon>Bacteria</taxon>
        <taxon>Candidatus Moduliflexota</taxon>
        <taxon>Candidatus Vecturitrichia</taxon>
        <taxon>Candidatus Vecturitrichales</taxon>
        <taxon>Candidatus Vecturitrichaceae</taxon>
        <taxon>Candidatus Vecturithrix</taxon>
    </lineage>
</organism>
<name>A0A081BXW8_VECG1</name>
<dbReference type="GO" id="GO:0016491">
    <property type="term" value="F:oxidoreductase activity"/>
    <property type="evidence" value="ECO:0007669"/>
    <property type="project" value="UniProtKB-KW"/>
</dbReference>
<evidence type="ECO:0000313" key="4">
    <source>
        <dbReference type="Proteomes" id="UP000030661"/>
    </source>
</evidence>
<dbReference type="EMBL" id="DF820465">
    <property type="protein sequence ID" value="GAK57173.1"/>
    <property type="molecule type" value="Genomic_DNA"/>
</dbReference>
<dbReference type="PANTHER" id="PTHR44196:SF1">
    <property type="entry name" value="DEHYDROGENASE_REDUCTASE SDR FAMILY MEMBER 7B"/>
    <property type="match status" value="1"/>
</dbReference>